<dbReference type="OrthoDB" id="9970435at2759"/>
<proteinExistence type="inferred from homology"/>
<keyword evidence="5 7" id="KW-0472">Membrane</keyword>
<comment type="caution">
    <text evidence="10">The sequence shown here is derived from an EMBL/GenBank/DDBJ whole genome shotgun (WGS) entry which is preliminary data.</text>
</comment>
<feature type="transmembrane region" description="Helical" evidence="7">
    <location>
        <begin position="426"/>
        <end position="447"/>
    </location>
</feature>
<keyword evidence="3 7" id="KW-0812">Transmembrane</keyword>
<feature type="domain" description="EXS" evidence="8">
    <location>
        <begin position="615"/>
        <end position="811"/>
    </location>
</feature>
<dbReference type="Pfam" id="PF03105">
    <property type="entry name" value="SPX"/>
    <property type="match status" value="1"/>
</dbReference>
<protein>
    <submittedName>
        <fullName evidence="10">EXS family-domain-containing protein</fullName>
    </submittedName>
</protein>
<dbReference type="InterPro" id="IPR004342">
    <property type="entry name" value="EXS_C"/>
</dbReference>
<dbReference type="PROSITE" id="PS51380">
    <property type="entry name" value="EXS"/>
    <property type="match status" value="1"/>
</dbReference>
<feature type="compositionally biased region" description="Basic residues" evidence="6">
    <location>
        <begin position="248"/>
        <end position="260"/>
    </location>
</feature>
<feature type="transmembrane region" description="Helical" evidence="7">
    <location>
        <begin position="725"/>
        <end position="746"/>
    </location>
</feature>
<name>A0A835ZE89_9STRA</name>
<dbReference type="PANTHER" id="PTHR10783">
    <property type="entry name" value="XENOTROPIC AND POLYTROPIC RETROVIRUS RECEPTOR 1-RELATED"/>
    <property type="match status" value="1"/>
</dbReference>
<comment type="similarity">
    <text evidence="2">Belongs to the SYG1 (TC 2.A.94) family.</text>
</comment>
<dbReference type="AlphaFoldDB" id="A0A835ZE89"/>
<evidence type="ECO:0000256" key="2">
    <source>
        <dbReference type="ARBA" id="ARBA00009665"/>
    </source>
</evidence>
<dbReference type="PANTHER" id="PTHR10783:SF103">
    <property type="entry name" value="SOLUTE CARRIER FAMILY 53 MEMBER 1"/>
    <property type="match status" value="1"/>
</dbReference>
<evidence type="ECO:0000256" key="3">
    <source>
        <dbReference type="ARBA" id="ARBA00022692"/>
    </source>
</evidence>
<evidence type="ECO:0000256" key="7">
    <source>
        <dbReference type="SAM" id="Phobius"/>
    </source>
</evidence>
<feature type="transmembrane region" description="Helical" evidence="7">
    <location>
        <begin position="680"/>
        <end position="701"/>
    </location>
</feature>
<feature type="region of interest" description="Disordered" evidence="6">
    <location>
        <begin position="248"/>
        <end position="271"/>
    </location>
</feature>
<feature type="transmembrane region" description="Helical" evidence="7">
    <location>
        <begin position="617"/>
        <end position="636"/>
    </location>
</feature>
<organism evidence="10 11">
    <name type="scientific">Tribonema minus</name>
    <dbReference type="NCBI Taxonomy" id="303371"/>
    <lineage>
        <taxon>Eukaryota</taxon>
        <taxon>Sar</taxon>
        <taxon>Stramenopiles</taxon>
        <taxon>Ochrophyta</taxon>
        <taxon>PX clade</taxon>
        <taxon>Xanthophyceae</taxon>
        <taxon>Tribonematales</taxon>
        <taxon>Tribonemataceae</taxon>
        <taxon>Tribonema</taxon>
    </lineage>
</organism>
<feature type="region of interest" description="Disordered" evidence="6">
    <location>
        <begin position="64"/>
        <end position="85"/>
    </location>
</feature>
<sequence length="844" mass="96991">MVQFGLKLQDNIVAKWADHYMDYKKLKTELTRRYKAWEAAALADAKQNKLRLLAASLGVKSPGKLEAKASPGRGRSPKRGNSGGVEEEESFKSLIIAEIDKVEALIIAEIDKVEAFYVRTRDSLGKELDMLLVGELSGPFRMRRPTLGSSDSEQLESMRGFSEDYYDGNSMSRATGSFRMKKSHIFASQHCVTPQLQAASRETSAADALESDSLQRAMSEIYRDLTLLRNFAIINYTAAVKLLKKHDKKLAKPKGPRKRTTSTSSLHSMGMSFRGLQPQAPKNTDAAILAAALKPSDAITADVMAYLHRQDFYALKRLTQEKQFHSDFYTLKRLDEDFYTLKRLDEVTRMCEKEFAIMFCSGNVSQARGMLLPQKTDERFDWAQFQLGYHLGIAAVLAFWVVWDCCVEVFKRGEDVSVMGQPAFRVYRGVAGLLLLHWAWGFSVLVWTRTRINFIYLFELDPRHQMTWCINFIYLFELDPRHQPKCINFIYLFELDPRHQAPPISIFNDAALETVVFLANLLAYYKAQMGLPTRSFVPPGIYPLVLCLYTAKRLIYPMDVKMEVDFFATYCADVLTSSVKTVLDMAWTIGFFLSGDFLMDRHVWMARHKSNSWEQQFWYVSVLVPALCVLPLWLRFQQCLRRYHDTGKRFPNLANALKYAMAQTVSIFGVFRPPAPTIDVYNGIWMALYIVSSLYSFWWDIKQDWGLGHRKHGWLSERRMHSRVWVYWATIAVDLILRFNWLYSFIPPGTSHFFIVPNYVTTVVIMLEIFRRTLWGFFRLENEHLRNTEGYRTIDVVPLHFHTAKTITEKKSKGGAWVLGEVFLVAASAIVVTVAAVVVARNHD</sequence>
<dbReference type="PROSITE" id="PS51382">
    <property type="entry name" value="SPX"/>
    <property type="match status" value="1"/>
</dbReference>
<accession>A0A835ZE89</accession>
<keyword evidence="4 7" id="KW-1133">Transmembrane helix</keyword>
<evidence type="ECO:0000256" key="4">
    <source>
        <dbReference type="ARBA" id="ARBA00022989"/>
    </source>
</evidence>
<keyword evidence="11" id="KW-1185">Reference proteome</keyword>
<evidence type="ECO:0000313" key="10">
    <source>
        <dbReference type="EMBL" id="KAG5190537.1"/>
    </source>
</evidence>
<evidence type="ECO:0000259" key="8">
    <source>
        <dbReference type="PROSITE" id="PS51380"/>
    </source>
</evidence>
<evidence type="ECO:0000259" key="9">
    <source>
        <dbReference type="PROSITE" id="PS51382"/>
    </source>
</evidence>
<evidence type="ECO:0000256" key="6">
    <source>
        <dbReference type="SAM" id="MobiDB-lite"/>
    </source>
</evidence>
<evidence type="ECO:0000313" key="11">
    <source>
        <dbReference type="Proteomes" id="UP000664859"/>
    </source>
</evidence>
<dbReference type="GO" id="GO:0016020">
    <property type="term" value="C:membrane"/>
    <property type="evidence" value="ECO:0007669"/>
    <property type="project" value="UniProtKB-SubCell"/>
</dbReference>
<feature type="domain" description="SPX" evidence="9">
    <location>
        <begin position="2"/>
        <end position="260"/>
    </location>
</feature>
<dbReference type="Pfam" id="PF03124">
    <property type="entry name" value="EXS"/>
    <property type="match status" value="2"/>
</dbReference>
<gene>
    <name evidence="10" type="ORF">JKP88DRAFT_352686</name>
</gene>
<evidence type="ECO:0000256" key="1">
    <source>
        <dbReference type="ARBA" id="ARBA00004141"/>
    </source>
</evidence>
<feature type="transmembrane region" description="Helical" evidence="7">
    <location>
        <begin position="752"/>
        <end position="770"/>
    </location>
</feature>
<dbReference type="GO" id="GO:0005737">
    <property type="term" value="C:cytoplasm"/>
    <property type="evidence" value="ECO:0007669"/>
    <property type="project" value="TreeGrafter"/>
</dbReference>
<feature type="transmembrane region" description="Helical" evidence="7">
    <location>
        <begin position="815"/>
        <end position="840"/>
    </location>
</feature>
<dbReference type="Proteomes" id="UP000664859">
    <property type="component" value="Unassembled WGS sequence"/>
</dbReference>
<dbReference type="InterPro" id="IPR004331">
    <property type="entry name" value="SPX_dom"/>
</dbReference>
<evidence type="ECO:0000256" key="5">
    <source>
        <dbReference type="ARBA" id="ARBA00023136"/>
    </source>
</evidence>
<comment type="subcellular location">
    <subcellularLocation>
        <location evidence="1">Membrane</location>
        <topology evidence="1">Multi-pass membrane protein</topology>
    </subcellularLocation>
</comment>
<dbReference type="EMBL" id="JAFCMP010000033">
    <property type="protein sequence ID" value="KAG5190537.1"/>
    <property type="molecule type" value="Genomic_DNA"/>
</dbReference>
<reference evidence="10" key="1">
    <citation type="submission" date="2021-02" db="EMBL/GenBank/DDBJ databases">
        <title>First Annotated Genome of the Yellow-green Alga Tribonema minus.</title>
        <authorList>
            <person name="Mahan K.M."/>
        </authorList>
    </citation>
    <scope>NUCLEOTIDE SEQUENCE</scope>
    <source>
        <strain evidence="10">UTEX B ZZ1240</strain>
    </source>
</reference>